<keyword evidence="2" id="KW-0698">rRNA processing</keyword>
<dbReference type="PANTHER" id="PTHR11061:SF30">
    <property type="entry name" value="TRNA (URACIL(54)-C(5))-METHYLTRANSFERASE"/>
    <property type="match status" value="1"/>
</dbReference>
<dbReference type="PROSITE" id="PS01230">
    <property type="entry name" value="TRMA_1"/>
    <property type="match status" value="1"/>
</dbReference>
<feature type="active site" description="Nucleophile" evidence="9">
    <location>
        <position position="335"/>
    </location>
</feature>
<evidence type="ECO:0000313" key="11">
    <source>
        <dbReference type="EMBL" id="XBX81974.1"/>
    </source>
</evidence>
<keyword evidence="4 9" id="KW-0808">Transferase</keyword>
<dbReference type="NCBIfam" id="TIGR02085">
    <property type="entry name" value="meth_trns_rumB"/>
    <property type="match status" value="1"/>
</dbReference>
<keyword evidence="8" id="KW-0411">Iron-sulfur</keyword>
<dbReference type="PANTHER" id="PTHR11061">
    <property type="entry name" value="RNA M5U METHYLTRANSFERASE"/>
    <property type="match status" value="1"/>
</dbReference>
<dbReference type="SUPFAM" id="SSF53335">
    <property type="entry name" value="S-adenosyl-L-methionine-dependent methyltransferases"/>
    <property type="match status" value="1"/>
</dbReference>
<evidence type="ECO:0000256" key="2">
    <source>
        <dbReference type="ARBA" id="ARBA00022552"/>
    </source>
</evidence>
<comment type="similarity">
    <text evidence="9">Belongs to the class I-like SAM-binding methyltransferase superfamily. RNA M5U methyltransferase family.</text>
</comment>
<gene>
    <name evidence="11" type="primary">rlmC</name>
    <name evidence="11" type="ORF">ABIQ69_15350</name>
</gene>
<sequence>MQCRYFDAGRCRSCSLMGEPYPAQLAGKQRHAEALLAPFGVGSWLAPVASGERDYRNKAKMVVGGTVAAPTIGILDADGHGLDLQTCGICSPGHRAAFPVIARFISLARLTPYDVTTRAGELKHLIVTESPDGELMVRFVLRSTEPLPRLRKHLPTLLAELPAARVVTANILPEHKAVLEGETEHVLTAQQTLPMRLNDVTMHLRPQSFFQTNTAIAAALYAEARDWIRDLAPDTAWDLYSGVGGFALHLADAATEVTGIETSVEAVASAELSRTDAALERVRFAAGDATAFALSAAPAEAPDLVVVNPPRRGIGRELAGWLEASDVSHVLYSSCNAASLARDLAAMPSLRPVRARVFDMFPQTTHFEVMVLLERA</sequence>
<keyword evidence="3 9" id="KW-0489">Methyltransferase</keyword>
<evidence type="ECO:0000256" key="5">
    <source>
        <dbReference type="ARBA" id="ARBA00022691"/>
    </source>
</evidence>
<accession>A0AAU7W531</accession>
<evidence type="ECO:0000256" key="1">
    <source>
        <dbReference type="ARBA" id="ARBA00022485"/>
    </source>
</evidence>
<organism evidence="11">
    <name type="scientific">Agromyces sp. G08B096</name>
    <dbReference type="NCBI Taxonomy" id="3156399"/>
    <lineage>
        <taxon>Bacteria</taxon>
        <taxon>Bacillati</taxon>
        <taxon>Actinomycetota</taxon>
        <taxon>Actinomycetes</taxon>
        <taxon>Micrococcales</taxon>
        <taxon>Microbacteriaceae</taxon>
        <taxon>Agromyces</taxon>
    </lineage>
</organism>
<feature type="binding site" evidence="9">
    <location>
        <position position="240"/>
    </location>
    <ligand>
        <name>S-adenosyl-L-methionine</name>
        <dbReference type="ChEBI" id="CHEBI:59789"/>
    </ligand>
</feature>
<dbReference type="InterPro" id="IPR011825">
    <property type="entry name" value="23SrRNA_MeTrfase_RlmC"/>
</dbReference>
<evidence type="ECO:0000256" key="9">
    <source>
        <dbReference type="PROSITE-ProRule" id="PRU01024"/>
    </source>
</evidence>
<dbReference type="Pfam" id="PF05958">
    <property type="entry name" value="tRNA_U5-meth_tr"/>
    <property type="match status" value="1"/>
</dbReference>
<dbReference type="InterPro" id="IPR030390">
    <property type="entry name" value="MeTrfase_TrmA_AS"/>
</dbReference>
<evidence type="ECO:0000256" key="8">
    <source>
        <dbReference type="ARBA" id="ARBA00023014"/>
    </source>
</evidence>
<dbReference type="NCBIfam" id="NF002909">
    <property type="entry name" value="PRK03522.2-1"/>
    <property type="match status" value="1"/>
</dbReference>
<reference evidence="11" key="1">
    <citation type="submission" date="2024-05" db="EMBL/GenBank/DDBJ databases">
        <authorList>
            <person name="Yu L."/>
        </authorList>
    </citation>
    <scope>NUCLEOTIDE SEQUENCE</scope>
    <source>
        <strain evidence="11">G08B096</strain>
    </source>
</reference>
<evidence type="ECO:0000256" key="4">
    <source>
        <dbReference type="ARBA" id="ARBA00022679"/>
    </source>
</evidence>
<dbReference type="InterPro" id="IPR029063">
    <property type="entry name" value="SAM-dependent_MTases_sf"/>
</dbReference>
<dbReference type="EMBL" id="CP158374">
    <property type="protein sequence ID" value="XBX81974.1"/>
    <property type="molecule type" value="Genomic_DNA"/>
</dbReference>
<keyword evidence="6" id="KW-0479">Metal-binding</keyword>
<evidence type="ECO:0000256" key="7">
    <source>
        <dbReference type="ARBA" id="ARBA00023004"/>
    </source>
</evidence>
<evidence type="ECO:0000256" key="3">
    <source>
        <dbReference type="ARBA" id="ARBA00022603"/>
    </source>
</evidence>
<name>A0AAU7W531_9MICO</name>
<dbReference type="CDD" id="cd02440">
    <property type="entry name" value="AdoMet_MTases"/>
    <property type="match status" value="1"/>
</dbReference>
<feature type="binding site" evidence="9">
    <location>
        <position position="308"/>
    </location>
    <ligand>
        <name>S-adenosyl-L-methionine</name>
        <dbReference type="ChEBI" id="CHEBI:59789"/>
    </ligand>
</feature>
<dbReference type="PROSITE" id="PS51687">
    <property type="entry name" value="SAM_MT_RNA_M5U"/>
    <property type="match status" value="1"/>
</dbReference>
<evidence type="ECO:0000256" key="10">
    <source>
        <dbReference type="PROSITE-ProRule" id="PRU10015"/>
    </source>
</evidence>
<dbReference type="InterPro" id="IPR030391">
    <property type="entry name" value="MeTrfase_TrmA_CS"/>
</dbReference>
<dbReference type="InterPro" id="IPR010280">
    <property type="entry name" value="U5_MeTrfase_fam"/>
</dbReference>
<dbReference type="AlphaFoldDB" id="A0AAU7W531"/>
<dbReference type="Gene3D" id="2.40.50.1070">
    <property type="match status" value="1"/>
</dbReference>
<dbReference type="GO" id="GO:0046872">
    <property type="term" value="F:metal ion binding"/>
    <property type="evidence" value="ECO:0007669"/>
    <property type="project" value="UniProtKB-KW"/>
</dbReference>
<evidence type="ECO:0000256" key="6">
    <source>
        <dbReference type="ARBA" id="ARBA00022723"/>
    </source>
</evidence>
<keyword evidence="1" id="KW-0004">4Fe-4S</keyword>
<dbReference type="Gene3D" id="3.40.50.150">
    <property type="entry name" value="Vaccinia Virus protein VP39"/>
    <property type="match status" value="1"/>
</dbReference>
<dbReference type="GO" id="GO:0070475">
    <property type="term" value="P:rRNA base methylation"/>
    <property type="evidence" value="ECO:0007669"/>
    <property type="project" value="TreeGrafter"/>
</dbReference>
<dbReference type="PROSITE" id="PS01231">
    <property type="entry name" value="TRMA_2"/>
    <property type="match status" value="1"/>
</dbReference>
<feature type="binding site" evidence="9">
    <location>
        <position position="261"/>
    </location>
    <ligand>
        <name>S-adenosyl-L-methionine</name>
        <dbReference type="ChEBI" id="CHEBI:59789"/>
    </ligand>
</feature>
<feature type="active site" evidence="10">
    <location>
        <position position="335"/>
    </location>
</feature>
<dbReference type="RefSeq" id="WP_350347995.1">
    <property type="nucleotide sequence ID" value="NZ_CP158374.1"/>
</dbReference>
<dbReference type="GO" id="GO:0051539">
    <property type="term" value="F:4 iron, 4 sulfur cluster binding"/>
    <property type="evidence" value="ECO:0007669"/>
    <property type="project" value="UniProtKB-KW"/>
</dbReference>
<keyword evidence="5 9" id="KW-0949">S-adenosyl-L-methionine</keyword>
<feature type="binding site" evidence="9">
    <location>
        <position position="211"/>
    </location>
    <ligand>
        <name>S-adenosyl-L-methionine</name>
        <dbReference type="ChEBI" id="CHEBI:59789"/>
    </ligand>
</feature>
<protein>
    <submittedName>
        <fullName evidence="11">23S rRNA (Uracil(747)-C(5))-methyltransferase RlmC</fullName>
    </submittedName>
</protein>
<keyword evidence="7" id="KW-0408">Iron</keyword>
<dbReference type="GO" id="GO:0070041">
    <property type="term" value="F:rRNA (uridine-C5-)-methyltransferase activity"/>
    <property type="evidence" value="ECO:0007669"/>
    <property type="project" value="TreeGrafter"/>
</dbReference>
<proteinExistence type="inferred from homology"/>